<evidence type="ECO:0000313" key="1">
    <source>
        <dbReference type="EMBL" id="KAI5344873.1"/>
    </source>
</evidence>
<organism evidence="1 2">
    <name type="scientific">Prunus dulcis</name>
    <name type="common">Almond</name>
    <name type="synonym">Amygdalus dulcis</name>
    <dbReference type="NCBI Taxonomy" id="3755"/>
    <lineage>
        <taxon>Eukaryota</taxon>
        <taxon>Viridiplantae</taxon>
        <taxon>Streptophyta</taxon>
        <taxon>Embryophyta</taxon>
        <taxon>Tracheophyta</taxon>
        <taxon>Spermatophyta</taxon>
        <taxon>Magnoliopsida</taxon>
        <taxon>eudicotyledons</taxon>
        <taxon>Gunneridae</taxon>
        <taxon>Pentapetalae</taxon>
        <taxon>rosids</taxon>
        <taxon>fabids</taxon>
        <taxon>Rosales</taxon>
        <taxon>Rosaceae</taxon>
        <taxon>Amygdaloideae</taxon>
        <taxon>Amygdaleae</taxon>
        <taxon>Prunus</taxon>
    </lineage>
</organism>
<dbReference type="AlphaFoldDB" id="A0AAD4ZGY0"/>
<dbReference type="Proteomes" id="UP001054821">
    <property type="component" value="Chromosome 2"/>
</dbReference>
<keyword evidence="2" id="KW-1185">Reference proteome</keyword>
<gene>
    <name evidence="1" type="ORF">L3X38_012750</name>
</gene>
<protein>
    <submittedName>
        <fullName evidence="1">Uncharacterized protein</fullName>
    </submittedName>
</protein>
<name>A0AAD4ZGY0_PRUDU</name>
<reference evidence="1 2" key="1">
    <citation type="journal article" date="2022" name="G3 (Bethesda)">
        <title>Whole-genome sequence and methylome profiling of the almond [Prunus dulcis (Mill.) D.A. Webb] cultivar 'Nonpareil'.</title>
        <authorList>
            <person name="D'Amico-Willman K.M."/>
            <person name="Ouma W.Z."/>
            <person name="Meulia T."/>
            <person name="Sideli G.M."/>
            <person name="Gradziel T.M."/>
            <person name="Fresnedo-Ramirez J."/>
        </authorList>
    </citation>
    <scope>NUCLEOTIDE SEQUENCE [LARGE SCALE GENOMIC DNA]</scope>
    <source>
        <strain evidence="1">Clone GOH B32 T37-40</strain>
    </source>
</reference>
<sequence length="75" mass="8599">MLNYQSSPNHHILDANDFLGVLNSRPPVSHLHLQPQFLVLFFHLSFDNEIISSVLKKTRRPFSKPVDQNFAAISI</sequence>
<proteinExistence type="predicted"/>
<evidence type="ECO:0000313" key="2">
    <source>
        <dbReference type="Proteomes" id="UP001054821"/>
    </source>
</evidence>
<dbReference type="EMBL" id="JAJFAZ020000002">
    <property type="protein sequence ID" value="KAI5344873.1"/>
    <property type="molecule type" value="Genomic_DNA"/>
</dbReference>
<comment type="caution">
    <text evidence="1">The sequence shown here is derived from an EMBL/GenBank/DDBJ whole genome shotgun (WGS) entry which is preliminary data.</text>
</comment>
<accession>A0AAD4ZGY0</accession>